<name>A0A975BJN8_9BACT</name>
<feature type="transmembrane region" description="Helical" evidence="1">
    <location>
        <begin position="47"/>
        <end position="64"/>
    </location>
</feature>
<sequence>MKRWIFFFFIFYLVCMGTFDMSDSMQSYVLAQGTEISDTGGAKNYFLRGGLFILGFVILWFIFYKLVYPHVLLRYYSPGYCKNLFWSMFLLYSMAWLSISTYLIFEIGFRYYWAKWVFVFFGAIWLIWLAVILLKKDTAYT</sequence>
<feature type="transmembrane region" description="Helical" evidence="1">
    <location>
        <begin position="111"/>
        <end position="134"/>
    </location>
</feature>
<keyword evidence="1" id="KW-0472">Membrane</keyword>
<evidence type="ECO:0000313" key="3">
    <source>
        <dbReference type="Proteomes" id="UP000663722"/>
    </source>
</evidence>
<feature type="transmembrane region" description="Helical" evidence="1">
    <location>
        <begin position="84"/>
        <end position="105"/>
    </location>
</feature>
<accession>A0A975BJN8</accession>
<organism evidence="2 3">
    <name type="scientific">Desulfonema magnum</name>
    <dbReference type="NCBI Taxonomy" id="45655"/>
    <lineage>
        <taxon>Bacteria</taxon>
        <taxon>Pseudomonadati</taxon>
        <taxon>Thermodesulfobacteriota</taxon>
        <taxon>Desulfobacteria</taxon>
        <taxon>Desulfobacterales</taxon>
        <taxon>Desulfococcaceae</taxon>
        <taxon>Desulfonema</taxon>
    </lineage>
</organism>
<dbReference type="Proteomes" id="UP000663722">
    <property type="component" value="Chromosome"/>
</dbReference>
<proteinExistence type="predicted"/>
<dbReference type="RefSeq" id="WP_207682136.1">
    <property type="nucleotide sequence ID" value="NZ_CP061800.1"/>
</dbReference>
<keyword evidence="1" id="KW-0812">Transmembrane</keyword>
<evidence type="ECO:0000313" key="2">
    <source>
        <dbReference type="EMBL" id="QTA86541.1"/>
    </source>
</evidence>
<protein>
    <submittedName>
        <fullName evidence="2">Uncharacterized protein</fullName>
    </submittedName>
</protein>
<reference evidence="2" key="1">
    <citation type="journal article" date="2021" name="Microb. Physiol.">
        <title>Proteogenomic Insights into the Physiology of Marine, Sulfate-Reducing, Filamentous Desulfonema limicola and Desulfonema magnum.</title>
        <authorList>
            <person name="Schnaars V."/>
            <person name="Wohlbrand L."/>
            <person name="Scheve S."/>
            <person name="Hinrichs C."/>
            <person name="Reinhardt R."/>
            <person name="Rabus R."/>
        </authorList>
    </citation>
    <scope>NUCLEOTIDE SEQUENCE</scope>
    <source>
        <strain evidence="2">4be13</strain>
    </source>
</reference>
<evidence type="ECO:0000256" key="1">
    <source>
        <dbReference type="SAM" id="Phobius"/>
    </source>
</evidence>
<keyword evidence="1" id="KW-1133">Transmembrane helix</keyword>
<dbReference type="AlphaFoldDB" id="A0A975BJN8"/>
<keyword evidence="3" id="KW-1185">Reference proteome</keyword>
<gene>
    <name evidence="2" type="ORF">dnm_025650</name>
</gene>
<dbReference type="EMBL" id="CP061800">
    <property type="protein sequence ID" value="QTA86541.1"/>
    <property type="molecule type" value="Genomic_DNA"/>
</dbReference>
<dbReference type="KEGG" id="dmm:dnm_025650"/>